<proteinExistence type="inferred from homology"/>
<keyword evidence="14" id="KW-1185">Reference proteome</keyword>
<feature type="domain" description="SsuA/THI5-like" evidence="12">
    <location>
        <begin position="122"/>
        <end position="307"/>
    </location>
</feature>
<dbReference type="InterPro" id="IPR027939">
    <property type="entry name" value="NMT1/THI5"/>
</dbReference>
<keyword evidence="7" id="KW-0663">Pyridoxal phosphate</keyword>
<evidence type="ECO:0000256" key="7">
    <source>
        <dbReference type="ARBA" id="ARBA00022898"/>
    </source>
</evidence>
<evidence type="ECO:0000256" key="1">
    <source>
        <dbReference type="ARBA" id="ARBA00003469"/>
    </source>
</evidence>
<evidence type="ECO:0000259" key="12">
    <source>
        <dbReference type="Pfam" id="PF09084"/>
    </source>
</evidence>
<accession>A0A0A0BQ04</accession>
<comment type="pathway">
    <text evidence="2">Cofactor biosynthesis; thiamine diphosphate biosynthesis.</text>
</comment>
<dbReference type="GO" id="GO:0009228">
    <property type="term" value="P:thiamine biosynthetic process"/>
    <property type="evidence" value="ECO:0007669"/>
    <property type="project" value="UniProtKB-KW"/>
</dbReference>
<keyword evidence="5" id="KW-0808">Transferase</keyword>
<organism evidence="13 14">
    <name type="scientific">Cellulomonas bogoriensis 69B4 = DSM 16987</name>
    <dbReference type="NCBI Taxonomy" id="1386082"/>
    <lineage>
        <taxon>Bacteria</taxon>
        <taxon>Bacillati</taxon>
        <taxon>Actinomycetota</taxon>
        <taxon>Actinomycetes</taxon>
        <taxon>Micrococcales</taxon>
        <taxon>Cellulomonadaceae</taxon>
        <taxon>Cellulomonas</taxon>
    </lineage>
</organism>
<evidence type="ECO:0000256" key="2">
    <source>
        <dbReference type="ARBA" id="ARBA00004948"/>
    </source>
</evidence>
<reference evidence="13 14" key="1">
    <citation type="submission" date="2013-08" db="EMBL/GenBank/DDBJ databases">
        <title>Genome sequencing of Cellulomonas bogoriensis 69B4.</title>
        <authorList>
            <person name="Chen F."/>
            <person name="Li Y."/>
            <person name="Wang G."/>
        </authorList>
    </citation>
    <scope>NUCLEOTIDE SEQUENCE [LARGE SCALE GENOMIC DNA]</scope>
    <source>
        <strain evidence="13 14">69B4</strain>
    </source>
</reference>
<dbReference type="RefSeq" id="WP_035062402.1">
    <property type="nucleotide sequence ID" value="NZ_AXCZ01000211.1"/>
</dbReference>
<dbReference type="EMBL" id="AXCZ01000211">
    <property type="protein sequence ID" value="KGM09159.1"/>
    <property type="molecule type" value="Genomic_DNA"/>
</dbReference>
<comment type="catalytic activity">
    <reaction evidence="11">
        <text>N(6)-(pyridoxal phosphate)-L-lysyl-[4-amino-5-hydroxymethyl-2-methylpyrimidine phosphate synthase] + L-histidyl-[4-amino-5-hydroxymethyl-2-methylpyrimidine phosphate synthase] + 2 Fe(3+) + 4 H2O = L-lysyl-[4-amino-5-hydroxymethyl-2-methylpyrimidine phosphate synthase] + (2S)-2-amino-5-hydroxy-4-oxopentanoyl-[4-amino-5-hydroxymethyl-2-methylpyrimidine phosphate synthase] + 4-amino-2-methyl-5-(phosphooxymethyl)pyrimidine + 3-oxopropanoate + 2 Fe(2+) + 2 H(+)</text>
        <dbReference type="Rhea" id="RHEA:65756"/>
        <dbReference type="Rhea" id="RHEA-COMP:16892"/>
        <dbReference type="Rhea" id="RHEA-COMP:16893"/>
        <dbReference type="Rhea" id="RHEA-COMP:16894"/>
        <dbReference type="Rhea" id="RHEA-COMP:16895"/>
        <dbReference type="ChEBI" id="CHEBI:15377"/>
        <dbReference type="ChEBI" id="CHEBI:15378"/>
        <dbReference type="ChEBI" id="CHEBI:29033"/>
        <dbReference type="ChEBI" id="CHEBI:29034"/>
        <dbReference type="ChEBI" id="CHEBI:29969"/>
        <dbReference type="ChEBI" id="CHEBI:29979"/>
        <dbReference type="ChEBI" id="CHEBI:33190"/>
        <dbReference type="ChEBI" id="CHEBI:58354"/>
        <dbReference type="ChEBI" id="CHEBI:143915"/>
        <dbReference type="ChEBI" id="CHEBI:157692"/>
    </reaction>
    <physiologicalReaction direction="left-to-right" evidence="11">
        <dbReference type="Rhea" id="RHEA:65757"/>
    </physiologicalReaction>
</comment>
<evidence type="ECO:0000256" key="3">
    <source>
        <dbReference type="ARBA" id="ARBA00009406"/>
    </source>
</evidence>
<dbReference type="PROSITE" id="PS51257">
    <property type="entry name" value="PROKAR_LIPOPROTEIN"/>
    <property type="match status" value="1"/>
</dbReference>
<dbReference type="InterPro" id="IPR015168">
    <property type="entry name" value="SsuA/THI5"/>
</dbReference>
<evidence type="ECO:0000256" key="9">
    <source>
        <dbReference type="ARBA" id="ARBA00023004"/>
    </source>
</evidence>
<keyword evidence="9" id="KW-0408">Iron</keyword>
<evidence type="ECO:0000256" key="8">
    <source>
        <dbReference type="ARBA" id="ARBA00022977"/>
    </source>
</evidence>
<dbReference type="Gene3D" id="3.40.190.10">
    <property type="entry name" value="Periplasmic binding protein-like II"/>
    <property type="match status" value="2"/>
</dbReference>
<protein>
    <recommendedName>
        <fullName evidence="10">Thiamine pyrimidine synthase</fullName>
    </recommendedName>
</protein>
<evidence type="ECO:0000256" key="4">
    <source>
        <dbReference type="ARBA" id="ARBA00011738"/>
    </source>
</evidence>
<comment type="function">
    <text evidence="1">Responsible for the formation of the pyrimidine heterocycle in the thiamine biosynthesis pathway. Catalyzes the formation of hydroxymethylpyrimidine phosphate (HMP-P) from histidine and pyridoxal phosphate (PLP). The protein uses PLP and the active site histidine to form HMP-P, generating an inactive enzyme. The enzyme can only undergo a single turnover, which suggests it is a suicide enzyme.</text>
</comment>
<dbReference type="PANTHER" id="PTHR31528">
    <property type="entry name" value="4-AMINO-5-HYDROXYMETHYL-2-METHYLPYRIMIDINE PHOSPHATE SYNTHASE THI11-RELATED"/>
    <property type="match status" value="1"/>
</dbReference>
<evidence type="ECO:0000256" key="5">
    <source>
        <dbReference type="ARBA" id="ARBA00022679"/>
    </source>
</evidence>
<evidence type="ECO:0000256" key="11">
    <source>
        <dbReference type="ARBA" id="ARBA00048179"/>
    </source>
</evidence>
<evidence type="ECO:0000313" key="14">
    <source>
        <dbReference type="Proteomes" id="UP000054314"/>
    </source>
</evidence>
<comment type="subunit">
    <text evidence="4">Homodimer.</text>
</comment>
<dbReference type="OrthoDB" id="3595952at2"/>
<dbReference type="AlphaFoldDB" id="A0A0A0BQ04"/>
<gene>
    <name evidence="13" type="ORF">N869_07905</name>
</gene>
<name>A0A0A0BQ04_9CELL</name>
<dbReference type="PANTHER" id="PTHR31528:SF1">
    <property type="entry name" value="4-AMINO-5-HYDROXYMETHYL-2-METHYLPYRIMIDINE PHOSPHATE SYNTHASE THI11-RELATED"/>
    <property type="match status" value="1"/>
</dbReference>
<comment type="caution">
    <text evidence="13">The sequence shown here is derived from an EMBL/GenBank/DDBJ whole genome shotgun (WGS) entry which is preliminary data.</text>
</comment>
<comment type="similarity">
    <text evidence="3">Belongs to the NMT1/THI5 family.</text>
</comment>
<dbReference type="GO" id="GO:0016740">
    <property type="term" value="F:transferase activity"/>
    <property type="evidence" value="ECO:0007669"/>
    <property type="project" value="UniProtKB-KW"/>
</dbReference>
<keyword evidence="6" id="KW-0479">Metal-binding</keyword>
<keyword evidence="8" id="KW-0784">Thiamine biosynthesis</keyword>
<evidence type="ECO:0000256" key="10">
    <source>
        <dbReference type="ARBA" id="ARBA00033171"/>
    </source>
</evidence>
<evidence type="ECO:0000256" key="6">
    <source>
        <dbReference type="ARBA" id="ARBA00022723"/>
    </source>
</evidence>
<dbReference type="Pfam" id="PF09084">
    <property type="entry name" value="NMT1"/>
    <property type="match status" value="1"/>
</dbReference>
<sequence>MPAHTRRTTGAVLAGSLALTLAACTSEEPTAAGPDGEGATVATDVDTDSPTYLGDVCPSTVTTLTDWMPQSEHGELYQLLGDDAEIDTDLKRIAGTLVDTDGADTGVRLEIRAGGPAIGFDSGANQLYSDESLMLTYISTDDAVAAAAQGQPVVSVLAAKETSPTAIMWDPQTYPDLETIADVGEAGITVRYTNGLTYMEYLLAEGILSEDQVDSSYDGSPGAFVADGGTAAQQGYATAEPYMYDQEIPQWGRALEFDLVANTGYRIYVQSLSARADRVEEFADCFDRLVPIVQQAQVDFLDDPARANALIVEAVEAYDLGWQYSEGLADYSVQAQRDLGIVDNGHDSTLGNHELDRVDDLIAAVTPILVANGLDVPQDLTAEDIVTNEFIDESIGLP</sequence>
<dbReference type="GO" id="GO:0046872">
    <property type="term" value="F:metal ion binding"/>
    <property type="evidence" value="ECO:0007669"/>
    <property type="project" value="UniProtKB-KW"/>
</dbReference>
<evidence type="ECO:0000313" key="13">
    <source>
        <dbReference type="EMBL" id="KGM09159.1"/>
    </source>
</evidence>
<dbReference type="Proteomes" id="UP000054314">
    <property type="component" value="Unassembled WGS sequence"/>
</dbReference>